<reference evidence="1 2" key="1">
    <citation type="submission" date="2019-03" db="EMBL/GenBank/DDBJ databases">
        <title>The genome sequence of a newly discovered highly antifungal drug resistant Aspergillus species, Aspergillus tanneri NIH 1004.</title>
        <authorList>
            <person name="Mounaud S."/>
            <person name="Singh I."/>
            <person name="Joardar V."/>
            <person name="Pakala S."/>
            <person name="Pakala S."/>
            <person name="Venepally P."/>
            <person name="Hoover J."/>
            <person name="Nierman W."/>
            <person name="Chung J."/>
            <person name="Losada L."/>
        </authorList>
    </citation>
    <scope>NUCLEOTIDE SEQUENCE [LARGE SCALE GENOMIC DNA]</scope>
    <source>
        <strain evidence="1 2">NIH1004</strain>
    </source>
</reference>
<comment type="caution">
    <text evidence="1">The sequence shown here is derived from an EMBL/GenBank/DDBJ whole genome shotgun (WGS) entry which is preliminary data.</text>
</comment>
<evidence type="ECO:0000313" key="1">
    <source>
        <dbReference type="EMBL" id="THC96652.1"/>
    </source>
</evidence>
<organism evidence="1 2">
    <name type="scientific">Aspergillus tanneri</name>
    <dbReference type="NCBI Taxonomy" id="1220188"/>
    <lineage>
        <taxon>Eukaryota</taxon>
        <taxon>Fungi</taxon>
        <taxon>Dikarya</taxon>
        <taxon>Ascomycota</taxon>
        <taxon>Pezizomycotina</taxon>
        <taxon>Eurotiomycetes</taxon>
        <taxon>Eurotiomycetidae</taxon>
        <taxon>Eurotiales</taxon>
        <taxon>Aspergillaceae</taxon>
        <taxon>Aspergillus</taxon>
        <taxon>Aspergillus subgen. Circumdati</taxon>
    </lineage>
</organism>
<dbReference type="EMBL" id="SOSA01000104">
    <property type="protein sequence ID" value="THC96652.1"/>
    <property type="molecule type" value="Genomic_DNA"/>
</dbReference>
<proteinExistence type="predicted"/>
<evidence type="ECO:0000313" key="2">
    <source>
        <dbReference type="Proteomes" id="UP000308092"/>
    </source>
</evidence>
<sequence>MPQQDLQILFLALTSAASPAPWLNIY</sequence>
<protein>
    <submittedName>
        <fullName evidence="1">Uncharacterized protein</fullName>
    </submittedName>
</protein>
<keyword evidence="2" id="KW-1185">Reference proteome</keyword>
<name>A0A4S3JM82_9EURO</name>
<dbReference type="Proteomes" id="UP000308092">
    <property type="component" value="Unassembled WGS sequence"/>
</dbReference>
<accession>A0A4S3JM82</accession>
<gene>
    <name evidence="1" type="ORF">EYZ11_003857</name>
</gene>
<dbReference type="VEuPathDB" id="FungiDB:EYZ11_003857"/>
<dbReference type="AlphaFoldDB" id="A0A4S3JM82"/>